<dbReference type="PROSITE" id="PS00101">
    <property type="entry name" value="HEXAPEP_TRANSFERASES"/>
    <property type="match status" value="1"/>
</dbReference>
<evidence type="ECO:0000256" key="4">
    <source>
        <dbReference type="ARBA" id="ARBA00023315"/>
    </source>
</evidence>
<reference evidence="5 6" key="1">
    <citation type="submission" date="2016-11" db="EMBL/GenBank/DDBJ databases">
        <authorList>
            <person name="Jaros S."/>
            <person name="Januszkiewicz K."/>
            <person name="Wedrychowicz H."/>
        </authorList>
    </citation>
    <scope>NUCLEOTIDE SEQUENCE [LARGE SCALE GENOMIC DNA]</scope>
    <source>
        <strain evidence="5 6">DSM 9705</strain>
    </source>
</reference>
<dbReference type="PANTHER" id="PTHR23416:SF23">
    <property type="entry name" value="ACETYLTRANSFERASE C18B11.09C-RELATED"/>
    <property type="match status" value="1"/>
</dbReference>
<dbReference type="InterPro" id="IPR011004">
    <property type="entry name" value="Trimer_LpxA-like_sf"/>
</dbReference>
<accession>A0A1M5WIQ1</accession>
<keyword evidence="6" id="KW-1185">Reference proteome</keyword>
<dbReference type="SUPFAM" id="SSF51161">
    <property type="entry name" value="Trimeric LpxA-like enzymes"/>
    <property type="match status" value="1"/>
</dbReference>
<evidence type="ECO:0000256" key="1">
    <source>
        <dbReference type="ARBA" id="ARBA00007274"/>
    </source>
</evidence>
<dbReference type="Pfam" id="PF00132">
    <property type="entry name" value="Hexapep"/>
    <property type="match status" value="1"/>
</dbReference>
<keyword evidence="2 5" id="KW-0808">Transferase</keyword>
<organism evidence="5 6">
    <name type="scientific">Desulfofustis glycolicus DSM 9705</name>
    <dbReference type="NCBI Taxonomy" id="1121409"/>
    <lineage>
        <taxon>Bacteria</taxon>
        <taxon>Pseudomonadati</taxon>
        <taxon>Thermodesulfobacteriota</taxon>
        <taxon>Desulfobulbia</taxon>
        <taxon>Desulfobulbales</taxon>
        <taxon>Desulfocapsaceae</taxon>
        <taxon>Desulfofustis</taxon>
    </lineage>
</organism>
<dbReference type="InterPro" id="IPR001451">
    <property type="entry name" value="Hexapep"/>
</dbReference>
<dbReference type="InterPro" id="IPR018357">
    <property type="entry name" value="Hexapep_transf_CS"/>
</dbReference>
<dbReference type="PANTHER" id="PTHR23416">
    <property type="entry name" value="SIALIC ACID SYNTHASE-RELATED"/>
    <property type="match status" value="1"/>
</dbReference>
<dbReference type="Proteomes" id="UP000184139">
    <property type="component" value="Unassembled WGS sequence"/>
</dbReference>
<keyword evidence="4" id="KW-0012">Acyltransferase</keyword>
<evidence type="ECO:0000256" key="3">
    <source>
        <dbReference type="ARBA" id="ARBA00022737"/>
    </source>
</evidence>
<evidence type="ECO:0000313" key="6">
    <source>
        <dbReference type="Proteomes" id="UP000184139"/>
    </source>
</evidence>
<evidence type="ECO:0000313" key="5">
    <source>
        <dbReference type="EMBL" id="SHH87094.1"/>
    </source>
</evidence>
<dbReference type="EMBL" id="FQXS01000013">
    <property type="protein sequence ID" value="SHH87094.1"/>
    <property type="molecule type" value="Genomic_DNA"/>
</dbReference>
<sequence length="223" mass="24803">MAVFLITGFKFVLVPDKSHREQKSAMIKQLLGPFRKILRIAKFLNDPGHYYSNVENLKRNGMKIGNNVQILHGTILDSSRPFLIEIGNNVTFAPRCHILTHDASMELFLKKTRIGKVKIFDNCFIGAGTIILPGVSIGPNSIVGAGSVVSRDVPANSVAVGNPVHVVSRIDEFLERHRDADQAHPHYPYPEYHGKWISPQNAMKMADELDGTHGYSVGAKQRH</sequence>
<dbReference type="AlphaFoldDB" id="A0A1M5WIQ1"/>
<comment type="similarity">
    <text evidence="1">Belongs to the transferase hexapeptide repeat family.</text>
</comment>
<name>A0A1M5WIQ1_9BACT</name>
<dbReference type="RefSeq" id="WP_084540611.1">
    <property type="nucleotide sequence ID" value="NZ_FQXS01000013.1"/>
</dbReference>
<dbReference type="STRING" id="1121409.SAMN02745124_02295"/>
<evidence type="ECO:0000256" key="2">
    <source>
        <dbReference type="ARBA" id="ARBA00022679"/>
    </source>
</evidence>
<protein>
    <submittedName>
        <fullName evidence="5">Maltose O-acetyltransferase</fullName>
    </submittedName>
</protein>
<dbReference type="InterPro" id="IPR051159">
    <property type="entry name" value="Hexapeptide_acetyltransf"/>
</dbReference>
<dbReference type="Gene3D" id="2.160.10.10">
    <property type="entry name" value="Hexapeptide repeat proteins"/>
    <property type="match status" value="1"/>
</dbReference>
<gene>
    <name evidence="5" type="ORF">SAMN02745124_02295</name>
</gene>
<dbReference type="GO" id="GO:0008374">
    <property type="term" value="F:O-acyltransferase activity"/>
    <property type="evidence" value="ECO:0007669"/>
    <property type="project" value="TreeGrafter"/>
</dbReference>
<proteinExistence type="inferred from homology"/>
<keyword evidence="3" id="KW-0677">Repeat</keyword>
<dbReference type="OrthoDB" id="9815592at2"/>